<gene>
    <name evidence="1" type="ORF">NQ318_003192</name>
</gene>
<reference evidence="1" key="1">
    <citation type="journal article" date="2023" name="Insect Mol. Biol.">
        <title>Genome sequencing provides insights into the evolution of gene families encoding plant cell wall-degrading enzymes in longhorned beetles.</title>
        <authorList>
            <person name="Shin N.R."/>
            <person name="Okamura Y."/>
            <person name="Kirsch R."/>
            <person name="Pauchet Y."/>
        </authorList>
    </citation>
    <scope>NUCLEOTIDE SEQUENCE</scope>
    <source>
        <strain evidence="1">AMC_N1</strain>
    </source>
</reference>
<evidence type="ECO:0000313" key="1">
    <source>
        <dbReference type="EMBL" id="KAJ8950201.1"/>
    </source>
</evidence>
<dbReference type="EMBL" id="JAPWTK010000104">
    <property type="protein sequence ID" value="KAJ8950201.1"/>
    <property type="molecule type" value="Genomic_DNA"/>
</dbReference>
<dbReference type="AlphaFoldDB" id="A0AAV8YEQ9"/>
<sequence>MGIDKEGECGVLGSLITTLMLEFQNSRWRIQYGHHPESNFKFFDYFASNFVNGAGSLFANHDPDKINATQISNSTLAIAD</sequence>
<comment type="caution">
    <text evidence="1">The sequence shown here is derived from an EMBL/GenBank/DDBJ whole genome shotgun (WGS) entry which is preliminary data.</text>
</comment>
<accession>A0AAV8YEQ9</accession>
<protein>
    <submittedName>
        <fullName evidence="1">Uncharacterized protein</fullName>
    </submittedName>
</protein>
<name>A0AAV8YEQ9_9CUCU</name>
<organism evidence="1 2">
    <name type="scientific">Aromia moschata</name>
    <dbReference type="NCBI Taxonomy" id="1265417"/>
    <lineage>
        <taxon>Eukaryota</taxon>
        <taxon>Metazoa</taxon>
        <taxon>Ecdysozoa</taxon>
        <taxon>Arthropoda</taxon>
        <taxon>Hexapoda</taxon>
        <taxon>Insecta</taxon>
        <taxon>Pterygota</taxon>
        <taxon>Neoptera</taxon>
        <taxon>Endopterygota</taxon>
        <taxon>Coleoptera</taxon>
        <taxon>Polyphaga</taxon>
        <taxon>Cucujiformia</taxon>
        <taxon>Chrysomeloidea</taxon>
        <taxon>Cerambycidae</taxon>
        <taxon>Cerambycinae</taxon>
        <taxon>Callichromatini</taxon>
        <taxon>Aromia</taxon>
    </lineage>
</organism>
<evidence type="ECO:0000313" key="2">
    <source>
        <dbReference type="Proteomes" id="UP001162162"/>
    </source>
</evidence>
<dbReference type="Proteomes" id="UP001162162">
    <property type="component" value="Unassembled WGS sequence"/>
</dbReference>
<proteinExistence type="predicted"/>
<keyword evidence="2" id="KW-1185">Reference proteome</keyword>